<dbReference type="FunFam" id="3.40.50.300:FF:000032">
    <property type="entry name" value="Export ABC transporter ATP-binding protein"/>
    <property type="match status" value="1"/>
</dbReference>
<evidence type="ECO:0000256" key="1">
    <source>
        <dbReference type="ARBA" id="ARBA00022448"/>
    </source>
</evidence>
<dbReference type="PROSITE" id="PS00211">
    <property type="entry name" value="ABC_TRANSPORTER_1"/>
    <property type="match status" value="1"/>
</dbReference>
<dbReference type="GO" id="GO:0016887">
    <property type="term" value="F:ATP hydrolysis activity"/>
    <property type="evidence" value="ECO:0007669"/>
    <property type="project" value="InterPro"/>
</dbReference>
<keyword evidence="2" id="KW-0547">Nucleotide-binding</keyword>
<dbReference type="RefSeq" id="WP_148340538.1">
    <property type="nucleotide sequence ID" value="NZ_LR699120.1"/>
</dbReference>
<evidence type="ECO:0000256" key="4">
    <source>
        <dbReference type="ARBA" id="ARBA00038388"/>
    </source>
</evidence>
<dbReference type="SMART" id="SM00382">
    <property type="entry name" value="AAA"/>
    <property type="match status" value="1"/>
</dbReference>
<dbReference type="InterPro" id="IPR017911">
    <property type="entry name" value="MacB-like_ATP-bd"/>
</dbReference>
<proteinExistence type="inferred from homology"/>
<name>A0A5E4PJK0_9COXI</name>
<dbReference type="CDD" id="cd03255">
    <property type="entry name" value="ABC_MJ0796_LolCDE_FtsE"/>
    <property type="match status" value="1"/>
</dbReference>
<reference evidence="6 7" key="1">
    <citation type="submission" date="2019-08" db="EMBL/GenBank/DDBJ databases">
        <authorList>
            <person name="Guy L."/>
        </authorList>
    </citation>
    <scope>NUCLEOTIDE SEQUENCE [LARGE SCALE GENOMIC DNA]</scope>
    <source>
        <strain evidence="6 7">SGT-108</strain>
    </source>
</reference>
<dbReference type="GO" id="GO:0005524">
    <property type="term" value="F:ATP binding"/>
    <property type="evidence" value="ECO:0007669"/>
    <property type="project" value="UniProtKB-KW"/>
</dbReference>
<evidence type="ECO:0000259" key="5">
    <source>
        <dbReference type="PROSITE" id="PS50893"/>
    </source>
</evidence>
<keyword evidence="6" id="KW-0449">Lipoprotein</keyword>
<keyword evidence="7" id="KW-1185">Reference proteome</keyword>
<evidence type="ECO:0000313" key="6">
    <source>
        <dbReference type="EMBL" id="VVC77144.1"/>
    </source>
</evidence>
<dbReference type="InterPro" id="IPR003439">
    <property type="entry name" value="ABC_transporter-like_ATP-bd"/>
</dbReference>
<evidence type="ECO:0000256" key="2">
    <source>
        <dbReference type="ARBA" id="ARBA00022741"/>
    </source>
</evidence>
<feature type="domain" description="ABC transporter" evidence="5">
    <location>
        <begin position="9"/>
        <end position="228"/>
    </location>
</feature>
<evidence type="ECO:0000313" key="7">
    <source>
        <dbReference type="Proteomes" id="UP000324194"/>
    </source>
</evidence>
<dbReference type="PROSITE" id="PS50893">
    <property type="entry name" value="ABC_TRANSPORTER_2"/>
    <property type="match status" value="1"/>
</dbReference>
<dbReference type="PANTHER" id="PTHR42798:SF2">
    <property type="entry name" value="ABC TRANSPORTER ATP-BINDING PROTEIN MG467-RELATED"/>
    <property type="match status" value="1"/>
</dbReference>
<dbReference type="Proteomes" id="UP000324194">
    <property type="component" value="Chromosome 2"/>
</dbReference>
<keyword evidence="1" id="KW-0813">Transport</keyword>
<dbReference type="Pfam" id="PF00005">
    <property type="entry name" value="ABC_tran"/>
    <property type="match status" value="1"/>
</dbReference>
<dbReference type="OrthoDB" id="9801477at2"/>
<accession>A0A5E4PJK0</accession>
<evidence type="ECO:0000256" key="3">
    <source>
        <dbReference type="ARBA" id="ARBA00022840"/>
    </source>
</evidence>
<dbReference type="Gene3D" id="3.40.50.300">
    <property type="entry name" value="P-loop containing nucleotide triphosphate hydrolases"/>
    <property type="match status" value="1"/>
</dbReference>
<dbReference type="KEGG" id="asip:AQUSIP_24710"/>
<dbReference type="AlphaFoldDB" id="A0A5E4PJK0"/>
<organism evidence="6 7">
    <name type="scientific">Aquicella siphonis</name>
    <dbReference type="NCBI Taxonomy" id="254247"/>
    <lineage>
        <taxon>Bacteria</taxon>
        <taxon>Pseudomonadati</taxon>
        <taxon>Pseudomonadota</taxon>
        <taxon>Gammaproteobacteria</taxon>
        <taxon>Legionellales</taxon>
        <taxon>Coxiellaceae</taxon>
        <taxon>Aquicella</taxon>
    </lineage>
</organism>
<gene>
    <name evidence="6" type="primary">lolD_2</name>
    <name evidence="6" type="ORF">AQUSIP_24710</name>
</gene>
<dbReference type="EMBL" id="LR699120">
    <property type="protein sequence ID" value="VVC77144.1"/>
    <property type="molecule type" value="Genomic_DNA"/>
</dbReference>
<dbReference type="InterPro" id="IPR003593">
    <property type="entry name" value="AAA+_ATPase"/>
</dbReference>
<dbReference type="InterPro" id="IPR027417">
    <property type="entry name" value="P-loop_NTPase"/>
</dbReference>
<dbReference type="PANTHER" id="PTHR42798">
    <property type="entry name" value="LIPOPROTEIN-RELEASING SYSTEM ATP-BINDING PROTEIN LOLD"/>
    <property type="match status" value="1"/>
</dbReference>
<comment type="similarity">
    <text evidence="4">Belongs to the ABC transporter superfamily. Macrolide exporter (TC 3.A.1.122) family.</text>
</comment>
<keyword evidence="3 6" id="KW-0067">ATP-binding</keyword>
<sequence length="229" mass="25591">MRQETSAFLRVIHLNKQVPSGDSVIHILNDVNLNVITGESVAILGASGSGKTTLLTLLAGLDLPSSGEIYFQEQHLNLLDEDKRAQIRRESVGFIFQSFQLLPSLNAVENVMLPLEIQYVAHQECKSRAVEWLNRVGLGNRLYHYPAQLSGGEQQRVAIARAFVNHPQILFADEMTGNLDTHTGQLITDIVFELNREQGTTLLLVTHDTILADRCDRRLFLHEGVLQPC</sequence>
<dbReference type="SUPFAM" id="SSF52540">
    <property type="entry name" value="P-loop containing nucleoside triphosphate hydrolases"/>
    <property type="match status" value="1"/>
</dbReference>
<dbReference type="GO" id="GO:1902495">
    <property type="term" value="C:transmembrane transporter complex"/>
    <property type="evidence" value="ECO:0007669"/>
    <property type="project" value="UniProtKB-ARBA"/>
</dbReference>
<dbReference type="InterPro" id="IPR017871">
    <property type="entry name" value="ABC_transporter-like_CS"/>
</dbReference>
<protein>
    <submittedName>
        <fullName evidence="6">Lipoprotein-releasing system ATP-binding protein LolD</fullName>
    </submittedName>
</protein>
<dbReference type="GO" id="GO:0022857">
    <property type="term" value="F:transmembrane transporter activity"/>
    <property type="evidence" value="ECO:0007669"/>
    <property type="project" value="UniProtKB-ARBA"/>
</dbReference>